<dbReference type="EMBL" id="SRMP02000049">
    <property type="protein sequence ID" value="MFN0293417.1"/>
    <property type="molecule type" value="Genomic_DNA"/>
</dbReference>
<name>A0ABW9JLY2_9SPHI</name>
<dbReference type="InterPro" id="IPR058087">
    <property type="entry name" value="XAC2610_dom"/>
</dbReference>
<comment type="caution">
    <text evidence="1">The sequence shown here is derived from an EMBL/GenBank/DDBJ whole genome shotgun (WGS) entry which is preliminary data.</text>
</comment>
<evidence type="ECO:0000313" key="2">
    <source>
        <dbReference type="Proteomes" id="UP001517367"/>
    </source>
</evidence>
<dbReference type="PROSITE" id="PS51257">
    <property type="entry name" value="PROKAR_LIPOPROTEIN"/>
    <property type="match status" value="1"/>
</dbReference>
<organism evidence="1 2">
    <name type="scientific">Pedobacter helvus</name>
    <dbReference type="NCBI Taxonomy" id="2563444"/>
    <lineage>
        <taxon>Bacteria</taxon>
        <taxon>Pseudomonadati</taxon>
        <taxon>Bacteroidota</taxon>
        <taxon>Sphingobacteriia</taxon>
        <taxon>Sphingobacteriales</taxon>
        <taxon>Sphingobacteriaceae</taxon>
        <taxon>Pedobacter</taxon>
    </lineage>
</organism>
<reference evidence="1 2" key="1">
    <citation type="submission" date="2024-12" db="EMBL/GenBank/DDBJ databases">
        <authorList>
            <person name="Hu S."/>
        </authorList>
    </citation>
    <scope>NUCLEOTIDE SEQUENCE [LARGE SCALE GENOMIC DNA]</scope>
    <source>
        <strain evidence="1 2">P-25</strain>
    </source>
</reference>
<proteinExistence type="predicted"/>
<dbReference type="NCBIfam" id="NF047539">
    <property type="entry name" value="XAC2610_fam"/>
    <property type="match status" value="1"/>
</dbReference>
<evidence type="ECO:0000313" key="1">
    <source>
        <dbReference type="EMBL" id="MFN0293417.1"/>
    </source>
</evidence>
<dbReference type="RefSeq" id="WP_138729082.1">
    <property type="nucleotide sequence ID" value="NZ_SRMP02000049.1"/>
</dbReference>
<keyword evidence="2" id="KW-1185">Reference proteome</keyword>
<sequence length="293" mass="34156">MKTTLHILTFGLLMTVFSCRQPNEKKNVAAVTTDTLQTAIDKKEKERLEKRRKIEEQDKADSLRLDKVLQDALKIANQNIAKDRFVKKYEVMPDSIPVSVEINLDYHFTKTNPHLIIRRNEPSAIYIDIYSTRDNRFEKVVSHEQWTMTYVNDTIRDINGDGLNDFVVNWYGASGCCLKAFSNVYILRQDQKAFSGNFEFINPTFSPREKIIRGVCYGHPGETEMYKYKWNGEKVDTLEYVSYEKNDNGEKTGKILISNTEPFGDKFKILKRLNNVPNEYKKIEGYDWFTGKL</sequence>
<gene>
    <name evidence="1" type="ORF">E5L68_018690</name>
</gene>
<dbReference type="Proteomes" id="UP001517367">
    <property type="component" value="Unassembled WGS sequence"/>
</dbReference>
<protein>
    <submittedName>
        <fullName evidence="1">XAC2610-related protein</fullName>
    </submittedName>
</protein>
<accession>A0ABW9JLY2</accession>